<dbReference type="PANTHER" id="PTHR30619:SF1">
    <property type="entry name" value="RECOMBINATION PROTEIN 2"/>
    <property type="match status" value="1"/>
</dbReference>
<feature type="transmembrane region" description="Helical" evidence="6">
    <location>
        <begin position="390"/>
        <end position="408"/>
    </location>
</feature>
<organism evidence="8 9">
    <name type="scientific">Pseudomonas syringae</name>
    <dbReference type="NCBI Taxonomy" id="317"/>
    <lineage>
        <taxon>Bacteria</taxon>
        <taxon>Pseudomonadati</taxon>
        <taxon>Pseudomonadota</taxon>
        <taxon>Gammaproteobacteria</taxon>
        <taxon>Pseudomonadales</taxon>
        <taxon>Pseudomonadaceae</taxon>
        <taxon>Pseudomonas</taxon>
    </lineage>
</organism>
<dbReference type="NCBIfam" id="TIGR00361">
    <property type="entry name" value="ComEC_Rec2"/>
    <property type="match status" value="1"/>
</dbReference>
<evidence type="ECO:0000259" key="7">
    <source>
        <dbReference type="SMART" id="SM00849"/>
    </source>
</evidence>
<dbReference type="Pfam" id="PF03772">
    <property type="entry name" value="Competence"/>
    <property type="match status" value="1"/>
</dbReference>
<dbReference type="OrthoDB" id="9761531at2"/>
<feature type="transmembrane region" description="Helical" evidence="6">
    <location>
        <begin position="327"/>
        <end position="347"/>
    </location>
</feature>
<dbReference type="InterPro" id="IPR004477">
    <property type="entry name" value="ComEC_N"/>
</dbReference>
<name>A0A1C7Z6S9_PSESX</name>
<dbReference type="InterPro" id="IPR004797">
    <property type="entry name" value="Competence_ComEC/Rec2"/>
</dbReference>
<feature type="transmembrane region" description="Helical" evidence="6">
    <location>
        <begin position="256"/>
        <end position="277"/>
    </location>
</feature>
<dbReference type="CDD" id="cd07731">
    <property type="entry name" value="ComA-like_MBL-fold"/>
    <property type="match status" value="1"/>
</dbReference>
<dbReference type="InterPro" id="IPR035681">
    <property type="entry name" value="ComA-like_MBL"/>
</dbReference>
<keyword evidence="3 6" id="KW-0812">Transmembrane</keyword>
<dbReference type="Proteomes" id="UP000093104">
    <property type="component" value="Unassembled WGS sequence"/>
</dbReference>
<evidence type="ECO:0000256" key="4">
    <source>
        <dbReference type="ARBA" id="ARBA00022989"/>
    </source>
</evidence>
<dbReference type="SUPFAM" id="SSF56281">
    <property type="entry name" value="Metallo-hydrolase/oxidoreductase"/>
    <property type="match status" value="1"/>
</dbReference>
<dbReference type="SMART" id="SM00849">
    <property type="entry name" value="Lactamase_B"/>
    <property type="match status" value="1"/>
</dbReference>
<evidence type="ECO:0000313" key="8">
    <source>
        <dbReference type="EMBL" id="OCR24766.1"/>
    </source>
</evidence>
<dbReference type="InterPro" id="IPR036866">
    <property type="entry name" value="RibonucZ/Hydroxyglut_hydro"/>
</dbReference>
<dbReference type="Pfam" id="PF00753">
    <property type="entry name" value="Lactamase_B"/>
    <property type="match status" value="1"/>
</dbReference>
<evidence type="ECO:0000313" key="9">
    <source>
        <dbReference type="Proteomes" id="UP000093104"/>
    </source>
</evidence>
<feature type="transmembrane region" description="Helical" evidence="6">
    <location>
        <begin position="298"/>
        <end position="321"/>
    </location>
</feature>
<proteinExistence type="predicted"/>
<comment type="subcellular location">
    <subcellularLocation>
        <location evidence="1">Cell membrane</location>
        <topology evidence="1">Multi-pass membrane protein</topology>
    </subcellularLocation>
</comment>
<evidence type="ECO:0000256" key="3">
    <source>
        <dbReference type="ARBA" id="ARBA00022692"/>
    </source>
</evidence>
<protein>
    <submittedName>
        <fullName evidence="8">Competence protein ComEC</fullName>
    </submittedName>
</protein>
<evidence type="ECO:0000256" key="1">
    <source>
        <dbReference type="ARBA" id="ARBA00004651"/>
    </source>
</evidence>
<comment type="caution">
    <text evidence="8">The sequence shown here is derived from an EMBL/GenBank/DDBJ whole genome shotgun (WGS) entry which is preliminary data.</text>
</comment>
<dbReference type="RefSeq" id="WP_065833376.1">
    <property type="nucleotide sequence ID" value="NZ_LGSI01000040.1"/>
</dbReference>
<feature type="transmembrane region" description="Helical" evidence="6">
    <location>
        <begin position="230"/>
        <end position="250"/>
    </location>
</feature>
<reference evidence="8 9" key="1">
    <citation type="submission" date="2015-07" db="EMBL/GenBank/DDBJ databases">
        <title>Draft genome sequence of a diazotrophic, plant growth-promoting rhizobacterium of the Pseudomonas syringae complex.</title>
        <authorList>
            <person name="Patten C.L."/>
            <person name="Jeong H."/>
        </authorList>
    </citation>
    <scope>NUCLEOTIDE SEQUENCE [LARGE SCALE GENOMIC DNA]</scope>
    <source>
        <strain evidence="8 9">GR12-2</strain>
    </source>
</reference>
<evidence type="ECO:0000256" key="5">
    <source>
        <dbReference type="ARBA" id="ARBA00023136"/>
    </source>
</evidence>
<evidence type="ECO:0000256" key="6">
    <source>
        <dbReference type="SAM" id="Phobius"/>
    </source>
</evidence>
<accession>A0A1C7Z6S9</accession>
<dbReference type="Pfam" id="PF13567">
    <property type="entry name" value="DUF4131"/>
    <property type="match status" value="1"/>
</dbReference>
<dbReference type="NCBIfam" id="TIGR00360">
    <property type="entry name" value="ComEC_N-term"/>
    <property type="match status" value="1"/>
</dbReference>
<dbReference type="PATRIC" id="fig|317.243.peg.4723"/>
<dbReference type="Gene3D" id="3.60.15.10">
    <property type="entry name" value="Ribonuclease Z/Hydroxyacylglutathione hydrolase-like"/>
    <property type="match status" value="1"/>
</dbReference>
<feature type="transmembrane region" description="Helical" evidence="6">
    <location>
        <begin position="43"/>
        <end position="63"/>
    </location>
</feature>
<keyword evidence="4 6" id="KW-1133">Transmembrane helix</keyword>
<feature type="transmembrane region" description="Helical" evidence="6">
    <location>
        <begin position="359"/>
        <end position="378"/>
    </location>
</feature>
<dbReference type="InterPro" id="IPR025405">
    <property type="entry name" value="DUF4131"/>
</dbReference>
<dbReference type="GO" id="GO:0005886">
    <property type="term" value="C:plasma membrane"/>
    <property type="evidence" value="ECO:0007669"/>
    <property type="project" value="UniProtKB-SubCell"/>
</dbReference>
<evidence type="ECO:0000256" key="2">
    <source>
        <dbReference type="ARBA" id="ARBA00022475"/>
    </source>
</evidence>
<dbReference type="InterPro" id="IPR001279">
    <property type="entry name" value="Metallo-B-lactamas"/>
</dbReference>
<dbReference type="AlphaFoldDB" id="A0A1C7Z6S9"/>
<gene>
    <name evidence="8" type="ORF">AFK24_11575</name>
</gene>
<dbReference type="EMBL" id="LGSI01000040">
    <property type="protein sequence ID" value="OCR24766.1"/>
    <property type="molecule type" value="Genomic_DNA"/>
</dbReference>
<feature type="transmembrane region" description="Helical" evidence="6">
    <location>
        <begin position="415"/>
        <end position="441"/>
    </location>
</feature>
<dbReference type="GO" id="GO:0030420">
    <property type="term" value="P:establishment of competence for transformation"/>
    <property type="evidence" value="ECO:0007669"/>
    <property type="project" value="InterPro"/>
</dbReference>
<dbReference type="InterPro" id="IPR052159">
    <property type="entry name" value="Competence_DNA_uptake"/>
</dbReference>
<feature type="domain" description="Metallo-beta-lactamase" evidence="7">
    <location>
        <begin position="501"/>
        <end position="685"/>
    </location>
</feature>
<dbReference type="PANTHER" id="PTHR30619">
    <property type="entry name" value="DNA INTERNALIZATION/COMPETENCE PROTEIN COMEC/REC2"/>
    <property type="match status" value="1"/>
</dbReference>
<feature type="transmembrane region" description="Helical" evidence="6">
    <location>
        <begin position="447"/>
        <end position="468"/>
    </location>
</feature>
<keyword evidence="2" id="KW-1003">Cell membrane</keyword>
<keyword evidence="5 6" id="KW-0472">Membrane</keyword>
<sequence>MRTGMFALALGMLLLRFLPQLPPTWLLLVMPVVALMLLPFRTYPLAFFLFGLTWACASAQSALNDRLPPRLDGQTLWLQGKVVGLPSLAEGVVRFELEGAKSRRALLPEHIRVSWYDGPGVRSGERWRLAVKLKQPGGLVNPHAFDYEAWLLAQRIGATGTVVDGQLLSAASFGWRDALRQRLLAVDAQGREGELAALVLGDGSGLSTTDWQILKNTGTVHLLVISGQHIGLLAGVIYALIAGLARWGLWPRALPWLPWACGLAFTAALGYGLLAGFEVPVRRACVMVGMVLLWRLRFRHLGVIWPLLLSLNAVLIFEPLASLQPGFWLSFLAVGILLLIFSGRLGAWSWIRSWTRAQWLIALGLLPVLLALNLPISLSGPLANLIAVPWVSFVALPPALLGTLLLPVPVLGESLLWLAGGALNGLFWFLGWVAGMVPVWIPGAMPFWVWALSLLGALLLLLPSGVPLRPLGWPLVLLCVFPPLKSVPHGQVQVLQLDVGQGLAILLRTRQHTLLFDAGPRFGEFDIGERIVLPVMRKVGVRKLDLMLLSHADADHAGGALAIQQGLPVARVLGGELERLAPQLNAQLCQVDESWEWDGVTFKTWRWELANEGNQASCVLMVEANGERLLLTGDIDADAEEAALRSDFDVRAHWLQAPHHGSRTSSSKPFLRAVDPQGVLISRGRNNGFGHPHPLVMSRYHWYGIRTYDSAELGAISLQLGTFGQPQVERGLQRFWRDSSGGY</sequence>